<evidence type="ECO:0000313" key="6">
    <source>
        <dbReference type="Proteomes" id="UP000255279"/>
    </source>
</evidence>
<dbReference type="InterPro" id="IPR001482">
    <property type="entry name" value="T2SS/T4SS_dom"/>
</dbReference>
<dbReference type="Proteomes" id="UP000255279">
    <property type="component" value="Unassembled WGS sequence"/>
</dbReference>
<dbReference type="OrthoDB" id="6189814at2"/>
<dbReference type="EMBL" id="UGQE01000002">
    <property type="protein sequence ID" value="STZ13676.1"/>
    <property type="molecule type" value="Genomic_DNA"/>
</dbReference>
<dbReference type="EMBL" id="MUXU01000048">
    <property type="protein sequence ID" value="OOR88640.1"/>
    <property type="molecule type" value="Genomic_DNA"/>
</dbReference>
<evidence type="ECO:0000313" key="3">
    <source>
        <dbReference type="EMBL" id="OOR88640.1"/>
    </source>
</evidence>
<dbReference type="PANTHER" id="PTHR30486">
    <property type="entry name" value="TWITCHING MOTILITY PROTEIN PILT"/>
    <property type="match status" value="1"/>
</dbReference>
<dbReference type="AlphaFoldDB" id="A0A1S9ZYU8"/>
<sequence>MTFNNLLESHDILEEHEEVAAVTSNAAADLPKLPWLTNYQDPQLFKEGELQPIYALFNEISHQKNVSDVIISPGLPVIIKVKRKGLFAITKRTLDYLEAASLVRVITNNQHAISTVKEGMPLSGIGRLIQGDVVDLHAAETYVEYAFQRKTRYRYEIVGSSSAEQESSFSMVLRPIPSEPPVYSDLNIPLDFVNDCIVTQGIVIIGGATGEGKTTLLSSIIRYILENDTQIKGNIITHEDPIEIAYDLIKSQHSYVTQSAIGPHIKTFDLANSAAMRRSSDLILVGELRDNQSVDKAVELSLTGHPVFATTHASNVSAILPRLLSRFPKEMQTQKCFDIIEASRVFASQKLIWTTDGKIMAVREHLKFTPPLRAYLKRYTDDPTIVARKISGIMARGLFGVVNFEMQGRDLLQKNIINVENYRHLVDATDPLDKETLEALDEC</sequence>
<gene>
    <name evidence="4" type="primary">pilT_1</name>
    <name evidence="3" type="ORF">B0181_07950</name>
    <name evidence="4" type="ORF">NCTC10293_01254</name>
</gene>
<organism evidence="3 5">
    <name type="scientific">Moraxella caviae</name>
    <dbReference type="NCBI Taxonomy" id="34060"/>
    <lineage>
        <taxon>Bacteria</taxon>
        <taxon>Pseudomonadati</taxon>
        <taxon>Pseudomonadota</taxon>
        <taxon>Gammaproteobacteria</taxon>
        <taxon>Moraxellales</taxon>
        <taxon>Moraxellaceae</taxon>
        <taxon>Moraxella</taxon>
    </lineage>
</organism>
<reference evidence="3 5" key="1">
    <citation type="submission" date="2017-02" db="EMBL/GenBank/DDBJ databases">
        <title>Draft genome sequence of Moraxella caviae CCUG 355 type strain.</title>
        <authorList>
            <person name="Engstrom-Jakobsson H."/>
            <person name="Salva-Serra F."/>
            <person name="Thorell K."/>
            <person name="Gonzales-Siles L."/>
            <person name="Karlsson R."/>
            <person name="Boulund F."/>
            <person name="Engstrand L."/>
            <person name="Moore E."/>
        </authorList>
    </citation>
    <scope>NUCLEOTIDE SEQUENCE [LARGE SCALE GENOMIC DNA]</scope>
    <source>
        <strain evidence="3 5">CCUG 355</strain>
    </source>
</reference>
<protein>
    <submittedName>
        <fullName evidence="4">Twitching mobility protein</fullName>
    </submittedName>
</protein>
<name>A0A1S9ZYU8_9GAMM</name>
<dbReference type="Pfam" id="PF00437">
    <property type="entry name" value="T2SSE"/>
    <property type="match status" value="1"/>
</dbReference>
<evidence type="ECO:0000313" key="5">
    <source>
        <dbReference type="Proteomes" id="UP000190435"/>
    </source>
</evidence>
<dbReference type="RefSeq" id="WP_078276975.1">
    <property type="nucleotide sequence ID" value="NZ_MUXU01000048.1"/>
</dbReference>
<keyword evidence="5" id="KW-1185">Reference proteome</keyword>
<evidence type="ECO:0000259" key="2">
    <source>
        <dbReference type="Pfam" id="PF00437"/>
    </source>
</evidence>
<proteinExistence type="inferred from homology"/>
<evidence type="ECO:0000256" key="1">
    <source>
        <dbReference type="ARBA" id="ARBA00006611"/>
    </source>
</evidence>
<dbReference type="InterPro" id="IPR050921">
    <property type="entry name" value="T4SS_GSP_E_ATPase"/>
</dbReference>
<evidence type="ECO:0000313" key="4">
    <source>
        <dbReference type="EMBL" id="STZ13676.1"/>
    </source>
</evidence>
<dbReference type="SUPFAM" id="SSF52540">
    <property type="entry name" value="P-loop containing nucleoside triphosphate hydrolases"/>
    <property type="match status" value="1"/>
</dbReference>
<dbReference type="PANTHER" id="PTHR30486:SF6">
    <property type="entry name" value="TYPE IV PILUS RETRACTATION ATPASE PILT"/>
    <property type="match status" value="1"/>
</dbReference>
<comment type="similarity">
    <text evidence="1">Belongs to the GSP E family.</text>
</comment>
<reference evidence="4 6" key="2">
    <citation type="submission" date="2018-06" db="EMBL/GenBank/DDBJ databases">
        <authorList>
            <consortium name="Pathogen Informatics"/>
            <person name="Doyle S."/>
        </authorList>
    </citation>
    <scope>NUCLEOTIDE SEQUENCE [LARGE SCALE GENOMIC DNA]</scope>
    <source>
        <strain evidence="4 6">NCTC10293</strain>
    </source>
</reference>
<accession>A0A1S9ZYU8</accession>
<dbReference type="STRING" id="34060.B0181_07950"/>
<dbReference type="Gene3D" id="3.40.50.300">
    <property type="entry name" value="P-loop containing nucleotide triphosphate hydrolases"/>
    <property type="match status" value="1"/>
</dbReference>
<dbReference type="Proteomes" id="UP000190435">
    <property type="component" value="Unassembled WGS sequence"/>
</dbReference>
<dbReference type="InterPro" id="IPR027417">
    <property type="entry name" value="P-loop_NTPase"/>
</dbReference>
<feature type="domain" description="Bacterial type II secretion system protein E" evidence="2">
    <location>
        <begin position="199"/>
        <end position="354"/>
    </location>
</feature>
<dbReference type="GO" id="GO:0016887">
    <property type="term" value="F:ATP hydrolysis activity"/>
    <property type="evidence" value="ECO:0007669"/>
    <property type="project" value="InterPro"/>
</dbReference>